<evidence type="ECO:0000256" key="1">
    <source>
        <dbReference type="ARBA" id="ARBA00010617"/>
    </source>
</evidence>
<evidence type="ECO:0000313" key="4">
    <source>
        <dbReference type="EMBL" id="KAK1294877.1"/>
    </source>
</evidence>
<dbReference type="EMBL" id="JAUJYO010000016">
    <property type="protein sequence ID" value="KAK1294877.1"/>
    <property type="molecule type" value="Genomic_DNA"/>
</dbReference>
<dbReference type="InterPro" id="IPR001128">
    <property type="entry name" value="Cyt_P450"/>
</dbReference>
<keyword evidence="2" id="KW-0479">Metal-binding</keyword>
<protein>
    <submittedName>
        <fullName evidence="4">Cytochrome P450 71A8</fullName>
    </submittedName>
</protein>
<dbReference type="Proteomes" id="UP001180020">
    <property type="component" value="Unassembled WGS sequence"/>
</dbReference>
<proteinExistence type="inferred from homology"/>
<dbReference type="GO" id="GO:0004497">
    <property type="term" value="F:monooxygenase activity"/>
    <property type="evidence" value="ECO:0007669"/>
    <property type="project" value="InterPro"/>
</dbReference>
<organism evidence="4 5">
    <name type="scientific">Acorus calamus</name>
    <name type="common">Sweet flag</name>
    <dbReference type="NCBI Taxonomy" id="4465"/>
    <lineage>
        <taxon>Eukaryota</taxon>
        <taxon>Viridiplantae</taxon>
        <taxon>Streptophyta</taxon>
        <taxon>Embryophyta</taxon>
        <taxon>Tracheophyta</taxon>
        <taxon>Spermatophyta</taxon>
        <taxon>Magnoliopsida</taxon>
        <taxon>Liliopsida</taxon>
        <taxon>Acoraceae</taxon>
        <taxon>Acorus</taxon>
    </lineage>
</organism>
<dbReference type="AlphaFoldDB" id="A0AAV9D3S3"/>
<evidence type="ECO:0000313" key="5">
    <source>
        <dbReference type="Proteomes" id="UP001180020"/>
    </source>
</evidence>
<comment type="similarity">
    <text evidence="1">Belongs to the cytochrome P450 family.</text>
</comment>
<sequence length="138" mass="15210">MANMVAKIQNLSSSGGLVDLSEVFAVLSNDIICRVVFGRKFNREEGENYFHVMLAEFLDLLGTFAVGEFIPSLAWVSRLNGLNVRVKRNNEEFDAFFERVLDEHIKSRRGGGGGGEGEIFLDVLLALKDDVSIGAQQG</sequence>
<dbReference type="GO" id="GO:0005506">
    <property type="term" value="F:iron ion binding"/>
    <property type="evidence" value="ECO:0007669"/>
    <property type="project" value="InterPro"/>
</dbReference>
<dbReference type="GO" id="GO:0016705">
    <property type="term" value="F:oxidoreductase activity, acting on paired donors, with incorporation or reduction of molecular oxygen"/>
    <property type="evidence" value="ECO:0007669"/>
    <property type="project" value="InterPro"/>
</dbReference>
<accession>A0AAV9D3S3</accession>
<evidence type="ECO:0000256" key="3">
    <source>
        <dbReference type="ARBA" id="ARBA00023004"/>
    </source>
</evidence>
<dbReference type="Pfam" id="PF00067">
    <property type="entry name" value="p450"/>
    <property type="match status" value="1"/>
</dbReference>
<dbReference type="PANTHER" id="PTHR47955:SF10">
    <property type="entry name" value="ANGELICIN SYNTHASE"/>
    <property type="match status" value="1"/>
</dbReference>
<comment type="caution">
    <text evidence="4">The sequence shown here is derived from an EMBL/GenBank/DDBJ whole genome shotgun (WGS) entry which is preliminary data.</text>
</comment>
<reference evidence="4" key="2">
    <citation type="submission" date="2023-06" db="EMBL/GenBank/DDBJ databases">
        <authorList>
            <person name="Ma L."/>
            <person name="Liu K.-W."/>
            <person name="Li Z."/>
            <person name="Hsiao Y.-Y."/>
            <person name="Qi Y."/>
            <person name="Fu T."/>
            <person name="Tang G."/>
            <person name="Zhang D."/>
            <person name="Sun W.-H."/>
            <person name="Liu D.-K."/>
            <person name="Li Y."/>
            <person name="Chen G.-Z."/>
            <person name="Liu X.-D."/>
            <person name="Liao X.-Y."/>
            <person name="Jiang Y.-T."/>
            <person name="Yu X."/>
            <person name="Hao Y."/>
            <person name="Huang J."/>
            <person name="Zhao X.-W."/>
            <person name="Ke S."/>
            <person name="Chen Y.-Y."/>
            <person name="Wu W.-L."/>
            <person name="Hsu J.-L."/>
            <person name="Lin Y.-F."/>
            <person name="Huang M.-D."/>
            <person name="Li C.-Y."/>
            <person name="Huang L."/>
            <person name="Wang Z.-W."/>
            <person name="Zhao X."/>
            <person name="Zhong W.-Y."/>
            <person name="Peng D.-H."/>
            <person name="Ahmad S."/>
            <person name="Lan S."/>
            <person name="Zhang J.-S."/>
            <person name="Tsai W.-C."/>
            <person name="Van De Peer Y."/>
            <person name="Liu Z.-J."/>
        </authorList>
    </citation>
    <scope>NUCLEOTIDE SEQUENCE</scope>
    <source>
        <strain evidence="4">CP</strain>
        <tissue evidence="4">Leaves</tissue>
    </source>
</reference>
<dbReference type="InterPro" id="IPR036396">
    <property type="entry name" value="Cyt_P450_sf"/>
</dbReference>
<dbReference type="PANTHER" id="PTHR47955">
    <property type="entry name" value="CYTOCHROME P450 FAMILY 71 PROTEIN"/>
    <property type="match status" value="1"/>
</dbReference>
<dbReference type="Gene3D" id="1.10.630.10">
    <property type="entry name" value="Cytochrome P450"/>
    <property type="match status" value="1"/>
</dbReference>
<evidence type="ECO:0000256" key="2">
    <source>
        <dbReference type="ARBA" id="ARBA00022723"/>
    </source>
</evidence>
<keyword evidence="5" id="KW-1185">Reference proteome</keyword>
<keyword evidence="3" id="KW-0408">Iron</keyword>
<gene>
    <name evidence="4" type="primary">CYP71A8</name>
    <name evidence="4" type="ORF">QJS10_CPA16g00362</name>
</gene>
<dbReference type="GO" id="GO:0020037">
    <property type="term" value="F:heme binding"/>
    <property type="evidence" value="ECO:0007669"/>
    <property type="project" value="InterPro"/>
</dbReference>
<name>A0AAV9D3S3_ACOCL</name>
<reference evidence="4" key="1">
    <citation type="journal article" date="2023" name="Nat. Commun.">
        <title>Diploid and tetraploid genomes of Acorus and the evolution of monocots.</title>
        <authorList>
            <person name="Ma L."/>
            <person name="Liu K.W."/>
            <person name="Li Z."/>
            <person name="Hsiao Y.Y."/>
            <person name="Qi Y."/>
            <person name="Fu T."/>
            <person name="Tang G.D."/>
            <person name="Zhang D."/>
            <person name="Sun W.H."/>
            <person name="Liu D.K."/>
            <person name="Li Y."/>
            <person name="Chen G.Z."/>
            <person name="Liu X.D."/>
            <person name="Liao X.Y."/>
            <person name="Jiang Y.T."/>
            <person name="Yu X."/>
            <person name="Hao Y."/>
            <person name="Huang J."/>
            <person name="Zhao X.W."/>
            <person name="Ke S."/>
            <person name="Chen Y.Y."/>
            <person name="Wu W.L."/>
            <person name="Hsu J.L."/>
            <person name="Lin Y.F."/>
            <person name="Huang M.D."/>
            <person name="Li C.Y."/>
            <person name="Huang L."/>
            <person name="Wang Z.W."/>
            <person name="Zhao X."/>
            <person name="Zhong W.Y."/>
            <person name="Peng D.H."/>
            <person name="Ahmad S."/>
            <person name="Lan S."/>
            <person name="Zhang J.S."/>
            <person name="Tsai W.C."/>
            <person name="Van de Peer Y."/>
            <person name="Liu Z.J."/>
        </authorList>
    </citation>
    <scope>NUCLEOTIDE SEQUENCE</scope>
    <source>
        <strain evidence="4">CP</strain>
    </source>
</reference>
<dbReference type="SUPFAM" id="SSF48264">
    <property type="entry name" value="Cytochrome P450"/>
    <property type="match status" value="1"/>
</dbReference>